<name>A0AAU8KPQ1_9ACTN</name>
<dbReference type="AlphaFoldDB" id="A0AAU8KPQ1"/>
<accession>A0AAU8KPQ1</accession>
<dbReference type="RefSeq" id="WP_234391612.1">
    <property type="nucleotide sequence ID" value="NZ_CP136798.1"/>
</dbReference>
<evidence type="ECO:0000313" key="1">
    <source>
        <dbReference type="EMBL" id="XCN17971.1"/>
    </source>
</evidence>
<reference evidence="1" key="1">
    <citation type="submission" date="2023-10" db="EMBL/GenBank/DDBJ databases">
        <title>Complete genome sequence of Streptomyces sp. JL1001.</title>
        <authorList>
            <person name="Jiang L."/>
        </authorList>
    </citation>
    <scope>NUCLEOTIDE SEQUENCE</scope>
    <source>
        <strain evidence="1">JL1001</strain>
    </source>
</reference>
<organism evidence="1">
    <name type="scientific">Streptomyces sp. JL1001</name>
    <dbReference type="NCBI Taxonomy" id="3078227"/>
    <lineage>
        <taxon>Bacteria</taxon>
        <taxon>Bacillati</taxon>
        <taxon>Actinomycetota</taxon>
        <taxon>Actinomycetes</taxon>
        <taxon>Kitasatosporales</taxon>
        <taxon>Streptomycetaceae</taxon>
        <taxon>Streptomyces</taxon>
    </lineage>
</organism>
<proteinExistence type="predicted"/>
<sequence length="218" mass="22400">MRRTGWRGAERRRTGWRRAEKRRTGWRGLATAVVAAVGVPLVGGCGIQDSDVVEAGGPATVEAFLNRDADMLLFFRSPDGGVSAVIREARPSAGFGDEYIEPGAVARDPSGPAGPAPTEKVVLALLAGPGEADRAAGLTTALPAVREKEAVQVEVSSDGGVTARLPLAVQGLDATAVRQLTCTIAYNQAEDGRGVVTLRGQDGAERSGSCGLTPGAPG</sequence>
<evidence type="ECO:0008006" key="2">
    <source>
        <dbReference type="Google" id="ProtNLM"/>
    </source>
</evidence>
<dbReference type="EMBL" id="CP136798">
    <property type="protein sequence ID" value="XCN17971.1"/>
    <property type="molecule type" value="Genomic_DNA"/>
</dbReference>
<protein>
    <recommendedName>
        <fullName evidence="2">GerMN domain-containing protein</fullName>
    </recommendedName>
</protein>
<gene>
    <name evidence="1" type="ORF">R1Y80_31930</name>
</gene>